<gene>
    <name evidence="1" type="ORF">METZ01_LOCUS477830</name>
</gene>
<name>A0A383BXK7_9ZZZZ</name>
<proteinExistence type="predicted"/>
<accession>A0A383BXK7</accession>
<organism evidence="1">
    <name type="scientific">marine metagenome</name>
    <dbReference type="NCBI Taxonomy" id="408172"/>
    <lineage>
        <taxon>unclassified sequences</taxon>
        <taxon>metagenomes</taxon>
        <taxon>ecological metagenomes</taxon>
    </lineage>
</organism>
<dbReference type="EMBL" id="UINC01204311">
    <property type="protein sequence ID" value="SVE24976.1"/>
    <property type="molecule type" value="Genomic_DNA"/>
</dbReference>
<evidence type="ECO:0000313" key="1">
    <source>
        <dbReference type="EMBL" id="SVE24976.1"/>
    </source>
</evidence>
<sequence length="37" mass="4191">INKIGFTKKALKGQDLISSHLFGYVILMLEKAIMIKQ</sequence>
<protein>
    <submittedName>
        <fullName evidence="1">Uncharacterized protein</fullName>
    </submittedName>
</protein>
<dbReference type="AlphaFoldDB" id="A0A383BXK7"/>
<feature type="non-terminal residue" evidence="1">
    <location>
        <position position="1"/>
    </location>
</feature>
<reference evidence="1" key="1">
    <citation type="submission" date="2018-05" db="EMBL/GenBank/DDBJ databases">
        <authorList>
            <person name="Lanie J.A."/>
            <person name="Ng W.-L."/>
            <person name="Kazmierczak K.M."/>
            <person name="Andrzejewski T.M."/>
            <person name="Davidsen T.M."/>
            <person name="Wayne K.J."/>
            <person name="Tettelin H."/>
            <person name="Glass J.I."/>
            <person name="Rusch D."/>
            <person name="Podicherti R."/>
            <person name="Tsui H.-C.T."/>
            <person name="Winkler M.E."/>
        </authorList>
    </citation>
    <scope>NUCLEOTIDE SEQUENCE</scope>
</reference>